<proteinExistence type="predicted"/>
<evidence type="ECO:0000256" key="1">
    <source>
        <dbReference type="SAM" id="SignalP"/>
    </source>
</evidence>
<dbReference type="EMBL" id="GITU01004770">
    <property type="protein sequence ID" value="MBC1173473.1"/>
    <property type="molecule type" value="Transcribed_RNA"/>
</dbReference>
<sequence length="248" mass="27188">MMKSSFLEQLPLSHFLILNRMLLLLVDVPVGATVELLVAKEAGVEGIEGTMMCGRVLPEGNLRLEGPLAGSALVLPHIQMRILNVALEGKTIWGIAPADVALEHLSGWIVAINVILQEALPFEFLLTNGAREVPNALNLVIIHVNLIRVLPLDFLCADFADKSLATLMDVPDVLTHHCIEGERLETVGAFEFLLILRHMLGLMDVHTAENHEGFRAFGAFVLVLLNWDVLIEIVQIEACLIEECLVAG</sequence>
<dbReference type="AlphaFoldDB" id="A0A7G3APV0"/>
<reference evidence="2" key="1">
    <citation type="journal article" date="2020" name="BMC">
        <title>Leishmania infection induces a limited differential gene expression in the sand fly midgut.</title>
        <authorList>
            <person name="Coutinho-Abreu I.V."/>
            <person name="Serafim T.D."/>
            <person name="Meneses C."/>
            <person name="Kamhawi S."/>
            <person name="Oliveira F."/>
            <person name="Valenzuela J.G."/>
        </authorList>
    </citation>
    <scope>NUCLEOTIDE SEQUENCE</scope>
    <source>
        <strain evidence="2">Jacobina</strain>
        <tissue evidence="2">Midgut</tissue>
    </source>
</reference>
<feature type="chain" id="PRO_5028823521" evidence="1">
    <location>
        <begin position="33"/>
        <end position="248"/>
    </location>
</feature>
<feature type="signal peptide" evidence="1">
    <location>
        <begin position="1"/>
        <end position="32"/>
    </location>
</feature>
<evidence type="ECO:0000313" key="2">
    <source>
        <dbReference type="EMBL" id="MBC1173473.1"/>
    </source>
</evidence>
<protein>
    <submittedName>
        <fullName evidence="2">Putative secreted protein</fullName>
    </submittedName>
</protein>
<keyword evidence="1" id="KW-0732">Signal</keyword>
<name>A0A7G3APV0_LUTLO</name>
<accession>A0A7G3APV0</accession>
<organism evidence="2">
    <name type="scientific">Lutzomyia longipalpis</name>
    <name type="common">Sand fly</name>
    <dbReference type="NCBI Taxonomy" id="7200"/>
    <lineage>
        <taxon>Eukaryota</taxon>
        <taxon>Metazoa</taxon>
        <taxon>Ecdysozoa</taxon>
        <taxon>Arthropoda</taxon>
        <taxon>Hexapoda</taxon>
        <taxon>Insecta</taxon>
        <taxon>Pterygota</taxon>
        <taxon>Neoptera</taxon>
        <taxon>Endopterygota</taxon>
        <taxon>Diptera</taxon>
        <taxon>Nematocera</taxon>
        <taxon>Psychodoidea</taxon>
        <taxon>Psychodidae</taxon>
        <taxon>Lutzomyia</taxon>
        <taxon>Lutzomyia</taxon>
    </lineage>
</organism>